<keyword evidence="2 5" id="KW-0812">Transmembrane</keyword>
<organism evidence="7 8">
    <name type="scientific">Crossiella cryophila</name>
    <dbReference type="NCBI Taxonomy" id="43355"/>
    <lineage>
        <taxon>Bacteria</taxon>
        <taxon>Bacillati</taxon>
        <taxon>Actinomycetota</taxon>
        <taxon>Actinomycetes</taxon>
        <taxon>Pseudonocardiales</taxon>
        <taxon>Pseudonocardiaceae</taxon>
        <taxon>Crossiella</taxon>
    </lineage>
</organism>
<evidence type="ECO:0000256" key="4">
    <source>
        <dbReference type="ARBA" id="ARBA00023136"/>
    </source>
</evidence>
<reference evidence="7 8" key="1">
    <citation type="submission" date="2020-08" db="EMBL/GenBank/DDBJ databases">
        <title>Sequencing the genomes of 1000 actinobacteria strains.</title>
        <authorList>
            <person name="Klenk H.-P."/>
        </authorList>
    </citation>
    <scope>NUCLEOTIDE SEQUENCE [LARGE SCALE GENOMIC DNA]</scope>
    <source>
        <strain evidence="7 8">DSM 44230</strain>
    </source>
</reference>
<feature type="transmembrane region" description="Helical" evidence="5">
    <location>
        <begin position="230"/>
        <end position="250"/>
    </location>
</feature>
<keyword evidence="8" id="KW-1185">Reference proteome</keyword>
<feature type="transmembrane region" description="Helical" evidence="5">
    <location>
        <begin position="48"/>
        <end position="68"/>
    </location>
</feature>
<dbReference type="RefSeq" id="WP_185007541.1">
    <property type="nucleotide sequence ID" value="NZ_BAAAUI010000045.1"/>
</dbReference>
<dbReference type="InterPro" id="IPR011701">
    <property type="entry name" value="MFS"/>
</dbReference>
<feature type="transmembrane region" description="Helical" evidence="5">
    <location>
        <begin position="422"/>
        <end position="442"/>
    </location>
</feature>
<evidence type="ECO:0000256" key="5">
    <source>
        <dbReference type="SAM" id="Phobius"/>
    </source>
</evidence>
<feature type="transmembrane region" description="Helical" evidence="5">
    <location>
        <begin position="12"/>
        <end position="36"/>
    </location>
</feature>
<name>A0A7W7CKJ8_9PSEU</name>
<evidence type="ECO:0000313" key="8">
    <source>
        <dbReference type="Proteomes" id="UP000533598"/>
    </source>
</evidence>
<feature type="transmembrane region" description="Helical" evidence="5">
    <location>
        <begin position="112"/>
        <end position="131"/>
    </location>
</feature>
<feature type="transmembrane region" description="Helical" evidence="5">
    <location>
        <begin position="397"/>
        <end position="416"/>
    </location>
</feature>
<dbReference type="EMBL" id="JACHMH010000001">
    <property type="protein sequence ID" value="MBB4681169.1"/>
    <property type="molecule type" value="Genomic_DNA"/>
</dbReference>
<proteinExistence type="predicted"/>
<dbReference type="AlphaFoldDB" id="A0A7W7CKJ8"/>
<sequence>MTTLREPATRTGLLTTVLAFTALVTLLTHTMLIPVLPGLPERLGASPATTSWLVTVTVVVGAVANPLLGRLADLFGRKRVLLLAVVAFVLGSLLCALTTDLTLLIVGRAIQGLSTVAIPLGISLIAALVPAERRAGGIALVSAMLGIGGAVALPLAGLVADVWGFHGLFWVCFLAGLPALAAVHWLVPEVPANGERAPVDLVGATLLVLALTALLLPLSRGAEWGWDSPLTLGLLGAATLGLAVFGLVELRRRAPIVDLRLAARASVLLTNLSAFLTGFALFVNFLGTVTVLQTRYELSVVASGLYMLPGGLLMAALSPVAARLITRRGGRFTLLIGCAGVVLGFALRLALDSSLWHVVLATTVISGGAGLAYSAMPALILDATPPAQAAAANGLNSLARTLGSSVASAVFGALAATGGLPLFFLLGTIAALLATLVVAVPVRTRPDIS</sequence>
<dbReference type="GO" id="GO:0022857">
    <property type="term" value="F:transmembrane transporter activity"/>
    <property type="evidence" value="ECO:0007669"/>
    <property type="project" value="InterPro"/>
</dbReference>
<feature type="transmembrane region" description="Helical" evidence="5">
    <location>
        <begin position="138"/>
        <end position="159"/>
    </location>
</feature>
<dbReference type="InterPro" id="IPR036259">
    <property type="entry name" value="MFS_trans_sf"/>
</dbReference>
<feature type="transmembrane region" description="Helical" evidence="5">
    <location>
        <begin position="332"/>
        <end position="350"/>
    </location>
</feature>
<evidence type="ECO:0000313" key="7">
    <source>
        <dbReference type="EMBL" id="MBB4681169.1"/>
    </source>
</evidence>
<feature type="transmembrane region" description="Helical" evidence="5">
    <location>
        <begin position="262"/>
        <end position="286"/>
    </location>
</feature>
<evidence type="ECO:0000256" key="3">
    <source>
        <dbReference type="ARBA" id="ARBA00022989"/>
    </source>
</evidence>
<dbReference type="Pfam" id="PF07690">
    <property type="entry name" value="MFS_1"/>
    <property type="match status" value="1"/>
</dbReference>
<keyword evidence="4 5" id="KW-0472">Membrane</keyword>
<gene>
    <name evidence="7" type="ORF">HNR67_007287</name>
</gene>
<comment type="caution">
    <text evidence="7">The sequence shown here is derived from an EMBL/GenBank/DDBJ whole genome shotgun (WGS) entry which is preliminary data.</text>
</comment>
<dbReference type="Proteomes" id="UP000533598">
    <property type="component" value="Unassembled WGS sequence"/>
</dbReference>
<dbReference type="PANTHER" id="PTHR42718">
    <property type="entry name" value="MAJOR FACILITATOR SUPERFAMILY MULTIDRUG TRANSPORTER MFSC"/>
    <property type="match status" value="1"/>
</dbReference>
<feature type="transmembrane region" description="Helical" evidence="5">
    <location>
        <begin position="306"/>
        <end position="325"/>
    </location>
</feature>
<feature type="transmembrane region" description="Helical" evidence="5">
    <location>
        <begin position="80"/>
        <end position="106"/>
    </location>
</feature>
<dbReference type="PROSITE" id="PS50850">
    <property type="entry name" value="MFS"/>
    <property type="match status" value="1"/>
</dbReference>
<evidence type="ECO:0000259" key="6">
    <source>
        <dbReference type="PROSITE" id="PS50850"/>
    </source>
</evidence>
<feature type="domain" description="Major facilitator superfamily (MFS) profile" evidence="6">
    <location>
        <begin position="14"/>
        <end position="445"/>
    </location>
</feature>
<dbReference type="InterPro" id="IPR020846">
    <property type="entry name" value="MFS_dom"/>
</dbReference>
<dbReference type="PANTHER" id="PTHR42718:SF35">
    <property type="entry name" value="BLL0718 PROTEIN"/>
    <property type="match status" value="1"/>
</dbReference>
<evidence type="ECO:0000256" key="1">
    <source>
        <dbReference type="ARBA" id="ARBA00004651"/>
    </source>
</evidence>
<dbReference type="PROSITE" id="PS00216">
    <property type="entry name" value="SUGAR_TRANSPORT_1"/>
    <property type="match status" value="1"/>
</dbReference>
<feature type="transmembrane region" description="Helical" evidence="5">
    <location>
        <begin position="199"/>
        <end position="218"/>
    </location>
</feature>
<dbReference type="GO" id="GO:0005886">
    <property type="term" value="C:plasma membrane"/>
    <property type="evidence" value="ECO:0007669"/>
    <property type="project" value="UniProtKB-SubCell"/>
</dbReference>
<accession>A0A7W7CKJ8</accession>
<keyword evidence="3 5" id="KW-1133">Transmembrane helix</keyword>
<evidence type="ECO:0000256" key="2">
    <source>
        <dbReference type="ARBA" id="ARBA00022692"/>
    </source>
</evidence>
<feature type="transmembrane region" description="Helical" evidence="5">
    <location>
        <begin position="165"/>
        <end position="187"/>
    </location>
</feature>
<comment type="subcellular location">
    <subcellularLocation>
        <location evidence="1">Cell membrane</location>
        <topology evidence="1">Multi-pass membrane protein</topology>
    </subcellularLocation>
</comment>
<feature type="transmembrane region" description="Helical" evidence="5">
    <location>
        <begin position="356"/>
        <end position="376"/>
    </location>
</feature>
<dbReference type="InterPro" id="IPR005829">
    <property type="entry name" value="Sugar_transporter_CS"/>
</dbReference>
<dbReference type="SUPFAM" id="SSF103473">
    <property type="entry name" value="MFS general substrate transporter"/>
    <property type="match status" value="1"/>
</dbReference>
<protein>
    <submittedName>
        <fullName evidence="7">Putative MFS family arabinose efflux permease</fullName>
    </submittedName>
</protein>
<dbReference type="Gene3D" id="1.20.1250.20">
    <property type="entry name" value="MFS general substrate transporter like domains"/>
    <property type="match status" value="1"/>
</dbReference>